<dbReference type="PROSITE" id="PS50088">
    <property type="entry name" value="ANK_REPEAT"/>
    <property type="match status" value="1"/>
</dbReference>
<organism evidence="11 12">
    <name type="scientific">Mesorhabditis spiculigera</name>
    <dbReference type="NCBI Taxonomy" id="96644"/>
    <lineage>
        <taxon>Eukaryota</taxon>
        <taxon>Metazoa</taxon>
        <taxon>Ecdysozoa</taxon>
        <taxon>Nematoda</taxon>
        <taxon>Chromadorea</taxon>
        <taxon>Rhabditida</taxon>
        <taxon>Rhabditina</taxon>
        <taxon>Rhabditomorpha</taxon>
        <taxon>Rhabditoidea</taxon>
        <taxon>Rhabditidae</taxon>
        <taxon>Mesorhabditinae</taxon>
        <taxon>Mesorhabditis</taxon>
    </lineage>
</organism>
<dbReference type="GO" id="GO:0034715">
    <property type="term" value="C:pICln-Sm protein complex"/>
    <property type="evidence" value="ECO:0007669"/>
    <property type="project" value="InterPro"/>
</dbReference>
<feature type="compositionally biased region" description="Basic residues" evidence="9">
    <location>
        <begin position="405"/>
        <end position="419"/>
    </location>
</feature>
<dbReference type="GO" id="GO:0004520">
    <property type="term" value="F:DNA endonuclease activity"/>
    <property type="evidence" value="ECO:0007669"/>
    <property type="project" value="TreeGrafter"/>
</dbReference>
<comment type="caution">
    <text evidence="11">The sequence shown here is derived from an EMBL/GenBank/DDBJ whole genome shotgun (WGS) entry which is preliminary data.</text>
</comment>
<dbReference type="GO" id="GO:0000387">
    <property type="term" value="P:spliceosomal snRNP assembly"/>
    <property type="evidence" value="ECO:0007669"/>
    <property type="project" value="InterPro"/>
</dbReference>
<dbReference type="InterPro" id="IPR003887">
    <property type="entry name" value="LEM_dom"/>
</dbReference>
<dbReference type="InterPro" id="IPR003521">
    <property type="entry name" value="ICln"/>
</dbReference>
<evidence type="ECO:0000256" key="1">
    <source>
        <dbReference type="ARBA" id="ARBA00004123"/>
    </source>
</evidence>
<dbReference type="GO" id="GO:0005886">
    <property type="term" value="C:plasma membrane"/>
    <property type="evidence" value="ECO:0007669"/>
    <property type="project" value="InterPro"/>
</dbReference>
<evidence type="ECO:0000256" key="7">
    <source>
        <dbReference type="ARBA" id="ARBA00045890"/>
    </source>
</evidence>
<dbReference type="GO" id="GO:0034709">
    <property type="term" value="C:methylosome"/>
    <property type="evidence" value="ECO:0007669"/>
    <property type="project" value="InterPro"/>
</dbReference>
<dbReference type="GO" id="GO:0005829">
    <property type="term" value="C:cytosol"/>
    <property type="evidence" value="ECO:0007669"/>
    <property type="project" value="InterPro"/>
</dbReference>
<dbReference type="InterPro" id="IPR011015">
    <property type="entry name" value="LEM/LEM-like_dom_sf"/>
</dbReference>
<evidence type="ECO:0000259" key="10">
    <source>
        <dbReference type="PROSITE" id="PS50954"/>
    </source>
</evidence>
<dbReference type="InterPro" id="IPR002110">
    <property type="entry name" value="Ankyrin_rpt"/>
</dbReference>
<evidence type="ECO:0000313" key="11">
    <source>
        <dbReference type="EMBL" id="CAJ0577452.1"/>
    </source>
</evidence>
<dbReference type="GO" id="GO:0005654">
    <property type="term" value="C:nucleoplasm"/>
    <property type="evidence" value="ECO:0007669"/>
    <property type="project" value="TreeGrafter"/>
</dbReference>
<dbReference type="SUPFAM" id="SSF63451">
    <property type="entry name" value="LEM domain"/>
    <property type="match status" value="1"/>
</dbReference>
<evidence type="ECO:0000256" key="8">
    <source>
        <dbReference type="PROSITE-ProRule" id="PRU00023"/>
    </source>
</evidence>
<dbReference type="InterPro" id="IPR039924">
    <property type="entry name" value="ICln/Lot5/Saf5"/>
</dbReference>
<evidence type="ECO:0000256" key="2">
    <source>
        <dbReference type="ARBA" id="ARBA00004496"/>
    </source>
</evidence>
<comment type="subcellular location">
    <subcellularLocation>
        <location evidence="2">Cytoplasm</location>
    </subcellularLocation>
    <subcellularLocation>
        <location evidence="1">Nucleus</location>
    </subcellularLocation>
</comment>
<evidence type="ECO:0000313" key="12">
    <source>
        <dbReference type="Proteomes" id="UP001177023"/>
    </source>
</evidence>
<dbReference type="SMART" id="SM00540">
    <property type="entry name" value="LEM"/>
    <property type="match status" value="1"/>
</dbReference>
<dbReference type="Proteomes" id="UP001177023">
    <property type="component" value="Unassembled WGS sequence"/>
</dbReference>
<evidence type="ECO:0000256" key="3">
    <source>
        <dbReference type="ARBA" id="ARBA00007054"/>
    </source>
</evidence>
<feature type="compositionally biased region" description="Pro residues" evidence="9">
    <location>
        <begin position="458"/>
        <end position="468"/>
    </location>
</feature>
<dbReference type="PRINTS" id="PR01348">
    <property type="entry name" value="ICLNCHANNEL"/>
</dbReference>
<dbReference type="SMART" id="SM00248">
    <property type="entry name" value="ANK"/>
    <property type="match status" value="1"/>
</dbReference>
<dbReference type="InterPro" id="IPR034998">
    <property type="entry name" value="ANKLE1"/>
</dbReference>
<dbReference type="GO" id="GO:0000724">
    <property type="term" value="P:double-strand break repair via homologous recombination"/>
    <property type="evidence" value="ECO:0007669"/>
    <property type="project" value="TreeGrafter"/>
</dbReference>
<dbReference type="InterPro" id="IPR036770">
    <property type="entry name" value="Ankyrin_rpt-contain_sf"/>
</dbReference>
<dbReference type="Gene3D" id="1.25.40.20">
    <property type="entry name" value="Ankyrin repeat-containing domain"/>
    <property type="match status" value="1"/>
</dbReference>
<dbReference type="PROSITE" id="PS50297">
    <property type="entry name" value="ANK_REP_REGION"/>
    <property type="match status" value="1"/>
</dbReference>
<dbReference type="EMBL" id="CATQJA010002651">
    <property type="protein sequence ID" value="CAJ0577452.1"/>
    <property type="molecule type" value="Genomic_DNA"/>
</dbReference>
<feature type="compositionally biased region" description="Acidic residues" evidence="9">
    <location>
        <begin position="135"/>
        <end position="151"/>
    </location>
</feature>
<sequence>MITLTDVTIPTEGIRLQQAQVVAFFEEQRGGDGTLTIAESSIIWTERQSGKGFILPYPSIILHAVSTDRSSFPEDCLFVLVDIQKTALDVDQVMEEEDDEDEARNISIRFVPADTSILQQMYREMCECQELHPEADDDDSDDQMDDYEPVGDGELNSGRWFTSDNIEEAELNEDGLRNLERMSRAERSTQSALDAARTLLRNGEKVDLKLNGGTPLHIAASNDNLEMVQLLLHFGADPLALNRKKQTVLDVSTGNSKVFLTKLLTLPAKKQKGFLYRIFICHGRSLVNGLLKQTRKKFRRLTVATSNARPPSHSDPVQLPVDRHDPHPPEMFVEKDPLPLETAVIPGTPFRSRTPPTPKSDFVTTNRGGRPRARAQAQPNSVTPRRVRSKSIDEKMLQINSQNFAKKKTRAPPSNKKRSTTPPMFTPRNYKRKPGNAYTAPKNIPVQRNKSPVSFKKLPPPRPRPSAPPLEWSPNRNKKISSDYFTADESVIEEIEEKLRKLNVQDSEIKAVQKMTNGQLRGQLLQAGIAPGPITPESRKGWEKKLLVSGTHKVKESKTNYSRPLEQAMGGKAPADGDDLDRILLRELDEGARQFNYILLDPRNLADGEFKHFIAAIFYIGKGTGERPLAHLIDAKIAREAKGKKQQVLSAKIQRINEIWDHGVGVIQLELGKGVGDKLSFTREGCLMTAIGETNLTNIKAGAYYGAARNWDGQRRAIYGTHLLLRAHKVFNADRPQQIMPRNVPDQLFRPKKQ</sequence>
<proteinExistence type="inferred from homology"/>
<dbReference type="PANTHER" id="PTHR46427">
    <property type="entry name" value="ANKYRIN REPEAT AND LEM DOMAIN-CONTAINING PROTEIN 1"/>
    <property type="match status" value="1"/>
</dbReference>
<dbReference type="Gene3D" id="2.30.29.30">
    <property type="entry name" value="Pleckstrin-homology domain (PH domain)/Phosphotyrosine-binding domain (PTB)"/>
    <property type="match status" value="1"/>
</dbReference>
<dbReference type="Pfam" id="PF22945">
    <property type="entry name" value="LEM-3_GIY-YIG"/>
    <property type="match status" value="1"/>
</dbReference>
<dbReference type="Pfam" id="PF00023">
    <property type="entry name" value="Ank"/>
    <property type="match status" value="1"/>
</dbReference>
<name>A0AA36CY08_9BILA</name>
<evidence type="ECO:0000256" key="6">
    <source>
        <dbReference type="ARBA" id="ARBA00023242"/>
    </source>
</evidence>
<dbReference type="AlphaFoldDB" id="A0AA36CY08"/>
<dbReference type="Gene3D" id="1.10.720.40">
    <property type="match status" value="1"/>
</dbReference>
<dbReference type="GO" id="GO:0006884">
    <property type="term" value="P:cell volume homeostasis"/>
    <property type="evidence" value="ECO:0007669"/>
    <property type="project" value="InterPro"/>
</dbReference>
<feature type="domain" description="LEM" evidence="10">
    <location>
        <begin position="509"/>
        <end position="553"/>
    </location>
</feature>
<keyword evidence="5" id="KW-0963">Cytoplasm</keyword>
<comment type="function">
    <text evidence="7">Involved in both the assembly of spliceosomal snRNPs and the methylation of Sm proteins. Chaperone that regulates the assembly of spliceosomal U1, U2, U4 and U5 small nuclear ribonucleoproteins (snRNPs), the building blocks of the spliceosome, and thereby plays an important role in the splicing of cellular pre-mRNAs. Most spliceosomal snRNPs contain a common set of Sm proteins SNRPB, SNRPD1, SNRPD2, SNRPD3, SNRPE, SNRPF and SNRPG that assemble in a heptameric protein ring on the Sm site of the small nuclear RNA to form the core snRNP (Sm core). In the cytosol, the Sm proteins SNRPD1, SNRPD2, SNRPE, SNRPF and SNRPG are trapped in an inactive 6S pICln-Sm complex by the chaperone CLNS1A that controls the assembly of the core snRNP. Dissociation by the SMN complex of CLNS1A from the trapped Sm proteins and their transfer to an SMN-Sm complex triggers the assembly of core snRNPs and their transport to the nucleus.</text>
</comment>
<accession>A0AA36CY08</accession>
<protein>
    <recommendedName>
        <fullName evidence="4">Methylosome subunit pICln</fullName>
    </recommendedName>
</protein>
<keyword evidence="6" id="KW-0539">Nucleus</keyword>
<dbReference type="Pfam" id="PF03020">
    <property type="entry name" value="LEM"/>
    <property type="match status" value="1"/>
</dbReference>
<dbReference type="SUPFAM" id="SSF48403">
    <property type="entry name" value="Ankyrin repeat"/>
    <property type="match status" value="1"/>
</dbReference>
<comment type="similarity">
    <text evidence="3">Belongs to the pICln (TC 1.A.47) family.</text>
</comment>
<feature type="non-terminal residue" evidence="11">
    <location>
        <position position="754"/>
    </location>
</feature>
<dbReference type="GO" id="GO:0000712">
    <property type="term" value="P:resolution of meiotic recombination intermediates"/>
    <property type="evidence" value="ECO:0007669"/>
    <property type="project" value="TreeGrafter"/>
</dbReference>
<feature type="region of interest" description="Disordered" evidence="9">
    <location>
        <begin position="346"/>
        <end position="475"/>
    </location>
</feature>
<gene>
    <name evidence="11" type="ORF">MSPICULIGERA_LOCUS15725</name>
</gene>
<evidence type="ECO:0000256" key="9">
    <source>
        <dbReference type="SAM" id="MobiDB-lite"/>
    </source>
</evidence>
<dbReference type="GO" id="GO:0006821">
    <property type="term" value="P:chloride transport"/>
    <property type="evidence" value="ECO:0007669"/>
    <property type="project" value="InterPro"/>
</dbReference>
<feature type="region of interest" description="Disordered" evidence="9">
    <location>
        <begin position="132"/>
        <end position="154"/>
    </location>
</feature>
<feature type="repeat" description="ANK" evidence="8">
    <location>
        <begin position="211"/>
        <end position="243"/>
    </location>
</feature>
<evidence type="ECO:0000256" key="4">
    <source>
        <dbReference type="ARBA" id="ARBA00015653"/>
    </source>
</evidence>
<dbReference type="PROSITE" id="PS50954">
    <property type="entry name" value="LEM"/>
    <property type="match status" value="1"/>
</dbReference>
<dbReference type="PANTHER" id="PTHR46427:SF1">
    <property type="entry name" value="ANKYRIN REPEAT AND LEM DOMAIN-CONTAINING PROTEIN 1"/>
    <property type="match status" value="1"/>
</dbReference>
<evidence type="ECO:0000256" key="5">
    <source>
        <dbReference type="ARBA" id="ARBA00022490"/>
    </source>
</evidence>
<dbReference type="Pfam" id="PF03517">
    <property type="entry name" value="Voldacs"/>
    <property type="match status" value="1"/>
</dbReference>
<dbReference type="CDD" id="cd12940">
    <property type="entry name" value="LEM_LAP2_LEMD1"/>
    <property type="match status" value="1"/>
</dbReference>
<keyword evidence="8" id="KW-0040">ANK repeat</keyword>
<dbReference type="InterPro" id="IPR011993">
    <property type="entry name" value="PH-like_dom_sf"/>
</dbReference>
<reference evidence="11" key="1">
    <citation type="submission" date="2023-06" db="EMBL/GenBank/DDBJ databases">
        <authorList>
            <person name="Delattre M."/>
        </authorList>
    </citation>
    <scope>NUCLEOTIDE SEQUENCE</scope>
    <source>
        <strain evidence="11">AF72</strain>
    </source>
</reference>
<keyword evidence="12" id="KW-1185">Reference proteome</keyword>